<dbReference type="PANTHER" id="PTHR43711">
    <property type="entry name" value="TWO-COMPONENT HISTIDINE KINASE"/>
    <property type="match status" value="1"/>
</dbReference>
<dbReference type="InterPro" id="IPR036097">
    <property type="entry name" value="HisK_dim/P_sf"/>
</dbReference>
<dbReference type="InterPro" id="IPR016132">
    <property type="entry name" value="Phyto_chromo_attachment"/>
</dbReference>
<accession>A0A1Z4LRG6</accession>
<dbReference type="AlphaFoldDB" id="A0A1Z4LRG6"/>
<dbReference type="Gene3D" id="1.10.287.130">
    <property type="match status" value="1"/>
</dbReference>
<evidence type="ECO:0000256" key="8">
    <source>
        <dbReference type="ARBA" id="ARBA00074306"/>
    </source>
</evidence>
<evidence type="ECO:0000313" key="13">
    <source>
        <dbReference type="Proteomes" id="UP000218418"/>
    </source>
</evidence>
<dbReference type="InterPro" id="IPR003594">
    <property type="entry name" value="HATPase_dom"/>
</dbReference>
<feature type="coiled-coil region" evidence="9">
    <location>
        <begin position="398"/>
        <end position="428"/>
    </location>
</feature>
<dbReference type="Proteomes" id="UP000218418">
    <property type="component" value="Chromosome"/>
</dbReference>
<dbReference type="GO" id="GO:0006355">
    <property type="term" value="P:regulation of DNA-templated transcription"/>
    <property type="evidence" value="ECO:0007669"/>
    <property type="project" value="InterPro"/>
</dbReference>
<keyword evidence="13" id="KW-1185">Reference proteome</keyword>
<keyword evidence="4" id="KW-0597">Phosphoprotein</keyword>
<evidence type="ECO:0000256" key="6">
    <source>
        <dbReference type="ARBA" id="ARBA00022777"/>
    </source>
</evidence>
<keyword evidence="9" id="KW-0175">Coiled coil</keyword>
<comment type="similarity">
    <text evidence="2">In the N-terminal section; belongs to the phytochrome family.</text>
</comment>
<dbReference type="SMART" id="SM00065">
    <property type="entry name" value="GAF"/>
    <property type="match status" value="2"/>
</dbReference>
<evidence type="ECO:0000259" key="10">
    <source>
        <dbReference type="PROSITE" id="PS50046"/>
    </source>
</evidence>
<dbReference type="SUPFAM" id="SSF47384">
    <property type="entry name" value="Homodimeric domain of signal transducing histidine kinase"/>
    <property type="match status" value="1"/>
</dbReference>
<dbReference type="Pfam" id="PF00512">
    <property type="entry name" value="HisKA"/>
    <property type="match status" value="1"/>
</dbReference>
<evidence type="ECO:0000259" key="11">
    <source>
        <dbReference type="PROSITE" id="PS50109"/>
    </source>
</evidence>
<keyword evidence="7" id="KW-0902">Two-component regulatory system</keyword>
<dbReference type="Pfam" id="PF02518">
    <property type="entry name" value="HATPase_c"/>
    <property type="match status" value="1"/>
</dbReference>
<evidence type="ECO:0000256" key="5">
    <source>
        <dbReference type="ARBA" id="ARBA00022679"/>
    </source>
</evidence>
<keyword evidence="5" id="KW-0808">Transferase</keyword>
<dbReference type="SUPFAM" id="SSF55781">
    <property type="entry name" value="GAF domain-like"/>
    <property type="match status" value="2"/>
</dbReference>
<evidence type="ECO:0000256" key="9">
    <source>
        <dbReference type="SAM" id="Coils"/>
    </source>
</evidence>
<keyword evidence="6 12" id="KW-0418">Kinase</keyword>
<comment type="catalytic activity">
    <reaction evidence="1">
        <text>ATP + protein L-histidine = ADP + protein N-phospho-L-histidine.</text>
        <dbReference type="EC" id="2.7.13.3"/>
    </reaction>
</comment>
<evidence type="ECO:0000256" key="2">
    <source>
        <dbReference type="ARBA" id="ARBA00006402"/>
    </source>
</evidence>
<dbReference type="SMART" id="SM00388">
    <property type="entry name" value="HisKA"/>
    <property type="match status" value="1"/>
</dbReference>
<dbReference type="GO" id="GO:0009584">
    <property type="term" value="P:detection of visible light"/>
    <property type="evidence" value="ECO:0007669"/>
    <property type="project" value="InterPro"/>
</dbReference>
<reference evidence="12 13" key="1">
    <citation type="submission" date="2017-06" db="EMBL/GenBank/DDBJ databases">
        <title>Genome sequencing of cyanobaciteial culture collection at National Institute for Environmental Studies (NIES).</title>
        <authorList>
            <person name="Hirose Y."/>
            <person name="Shimura Y."/>
            <person name="Fujisawa T."/>
            <person name="Nakamura Y."/>
            <person name="Kawachi M."/>
        </authorList>
    </citation>
    <scope>NUCLEOTIDE SEQUENCE [LARGE SCALE GENOMIC DNA]</scope>
    <source>
        <strain evidence="12 13">NIES-267</strain>
    </source>
</reference>
<dbReference type="InterPro" id="IPR013515">
    <property type="entry name" value="Phytochrome_cen-reg"/>
</dbReference>
<feature type="domain" description="Phytochrome chromophore attachment site" evidence="10">
    <location>
        <begin position="19"/>
        <end position="189"/>
    </location>
</feature>
<evidence type="ECO:0000256" key="7">
    <source>
        <dbReference type="ARBA" id="ARBA00023012"/>
    </source>
</evidence>
<protein>
    <recommendedName>
        <fullName evidence="8">Circadian input-output histidine kinase CikA</fullName>
        <ecNumber evidence="3">2.7.13.3</ecNumber>
    </recommendedName>
</protein>
<dbReference type="SMART" id="SM00387">
    <property type="entry name" value="HATPase_c"/>
    <property type="match status" value="1"/>
</dbReference>
<evidence type="ECO:0000256" key="1">
    <source>
        <dbReference type="ARBA" id="ARBA00000085"/>
    </source>
</evidence>
<dbReference type="GO" id="GO:0000155">
    <property type="term" value="F:phosphorelay sensor kinase activity"/>
    <property type="evidence" value="ECO:0007669"/>
    <property type="project" value="InterPro"/>
</dbReference>
<sequence>MNQIELLNRITRKIRQSLELPEILDAAVKEVRAFLKTDRVKIYKFDEDGNGQVIAESINGNCLPSLKGLHFPAGDIPPQARELFLKARIRSIVNLEEQQILLSEPERLPSTASEELTTEEVSQSSLENLLQRPVDPCHIEYLTVMGVKCSMAVPLVNDGQLWGLLIAHHRRPKIIPKSHLQIIQNVSEQLEMAIAHANLFVSVQQKAEREALINQISHLLHSPLENDKILPAVLAKIVPAIGGAGGLLCMNDTEQSEISCHQYGSLPNFSISDWLHLQNLASNHNKVTAINNIEEQESIKILLPALKKNKLHSLLLMPLSYKQEKLGNLAIFRHSIDTEKLWAGNYQEDERQLRPRQSFTEWKELIQGKAQPWNSREIELIESLGNNLGIAVMQDRLYRQERKQRLLVEMQNQELENARKEAERASSLKSAFLSSSSHELRTPLASILNYLKLIKEGFYEDEQELLEYIETAHISAENLHQIVDSILDIAKIEAGKMEVDLQTVELESLLREQCKFFQPDTIRKDIKLIVDARVKSVYADKIKLKQVLSNLLNNAFKFTHKGEIKIGAITKTVNTSSGEKSVVEISLSDTGIGIEPNKQATIFDAFIQEDGSIRRRYGGTGLGLTICKQLVELMKGQISVFSEGRNRGTTITITLPKVEDK</sequence>
<dbReference type="PRINTS" id="PR00344">
    <property type="entry name" value="BCTRLSENSOR"/>
</dbReference>
<dbReference type="InterPro" id="IPR029016">
    <property type="entry name" value="GAF-like_dom_sf"/>
</dbReference>
<evidence type="ECO:0000313" key="12">
    <source>
        <dbReference type="EMBL" id="BAY83698.1"/>
    </source>
</evidence>
<gene>
    <name evidence="12" type="ORF">NIES267_31890</name>
</gene>
<evidence type="ECO:0000256" key="3">
    <source>
        <dbReference type="ARBA" id="ARBA00012438"/>
    </source>
</evidence>
<dbReference type="FunFam" id="3.30.565.10:FF:000010">
    <property type="entry name" value="Sensor histidine kinase RcsC"/>
    <property type="match status" value="1"/>
</dbReference>
<name>A0A1Z4LRG6_9CYAN</name>
<dbReference type="InterPro" id="IPR003661">
    <property type="entry name" value="HisK_dim/P_dom"/>
</dbReference>
<dbReference type="CDD" id="cd16922">
    <property type="entry name" value="HATPase_EvgS-ArcB-TorS-like"/>
    <property type="match status" value="1"/>
</dbReference>
<dbReference type="PROSITE" id="PS50109">
    <property type="entry name" value="HIS_KIN"/>
    <property type="match status" value="1"/>
</dbReference>
<organism evidence="12 13">
    <name type="scientific">Calothrix parasitica NIES-267</name>
    <dbReference type="NCBI Taxonomy" id="1973488"/>
    <lineage>
        <taxon>Bacteria</taxon>
        <taxon>Bacillati</taxon>
        <taxon>Cyanobacteriota</taxon>
        <taxon>Cyanophyceae</taxon>
        <taxon>Nostocales</taxon>
        <taxon>Calotrichaceae</taxon>
        <taxon>Calothrix</taxon>
    </lineage>
</organism>
<dbReference type="InterPro" id="IPR036890">
    <property type="entry name" value="HATPase_C_sf"/>
</dbReference>
<dbReference type="SUPFAM" id="SSF55874">
    <property type="entry name" value="ATPase domain of HSP90 chaperone/DNA topoisomerase II/histidine kinase"/>
    <property type="match status" value="1"/>
</dbReference>
<dbReference type="InterPro" id="IPR003018">
    <property type="entry name" value="GAF"/>
</dbReference>
<dbReference type="InterPro" id="IPR004358">
    <property type="entry name" value="Sig_transdc_His_kin-like_C"/>
</dbReference>
<feature type="domain" description="Histidine kinase" evidence="11">
    <location>
        <begin position="435"/>
        <end position="659"/>
    </location>
</feature>
<dbReference type="CDD" id="cd00082">
    <property type="entry name" value="HisKA"/>
    <property type="match status" value="1"/>
</dbReference>
<dbReference type="EMBL" id="AP018227">
    <property type="protein sequence ID" value="BAY83698.1"/>
    <property type="molecule type" value="Genomic_DNA"/>
</dbReference>
<dbReference type="EC" id="2.7.13.3" evidence="3"/>
<dbReference type="InterPro" id="IPR005467">
    <property type="entry name" value="His_kinase_dom"/>
</dbReference>
<dbReference type="PANTHER" id="PTHR43711:SF26">
    <property type="entry name" value="SENSOR HISTIDINE KINASE RCSC"/>
    <property type="match status" value="1"/>
</dbReference>
<evidence type="ECO:0000256" key="4">
    <source>
        <dbReference type="ARBA" id="ARBA00022553"/>
    </source>
</evidence>
<dbReference type="Gene3D" id="3.30.450.40">
    <property type="match status" value="2"/>
</dbReference>
<dbReference type="Pfam" id="PF00360">
    <property type="entry name" value="PHY"/>
    <property type="match status" value="1"/>
</dbReference>
<dbReference type="PROSITE" id="PS50046">
    <property type="entry name" value="PHYTOCHROME_2"/>
    <property type="match status" value="1"/>
</dbReference>
<dbReference type="OrthoDB" id="9778628at2"/>
<dbReference type="InterPro" id="IPR050736">
    <property type="entry name" value="Sensor_HK_Regulatory"/>
</dbReference>
<proteinExistence type="inferred from homology"/>
<dbReference type="Gene3D" id="3.30.565.10">
    <property type="entry name" value="Histidine kinase-like ATPase, C-terminal domain"/>
    <property type="match status" value="1"/>
</dbReference>
<dbReference type="Pfam" id="PF01590">
    <property type="entry name" value="GAF"/>
    <property type="match status" value="1"/>
</dbReference>